<dbReference type="RefSeq" id="WP_104737128.1">
    <property type="nucleotide sequence ID" value="NZ_BMHR01000004.1"/>
</dbReference>
<name>A0A2P4EZC9_9GAMM</name>
<keyword evidence="16" id="KW-1185">Reference proteome</keyword>
<keyword evidence="9" id="KW-0547">Nucleotide-binding</keyword>
<evidence type="ECO:0000256" key="8">
    <source>
        <dbReference type="ARBA" id="ARBA00022723"/>
    </source>
</evidence>
<dbReference type="Gene3D" id="1.10.490.10">
    <property type="entry name" value="Globins"/>
    <property type="match status" value="1"/>
</dbReference>
<evidence type="ECO:0000256" key="11">
    <source>
        <dbReference type="ARBA" id="ARBA00023004"/>
    </source>
</evidence>
<organism evidence="15 16">
    <name type="scientific">Halopseudomonas oceani</name>
    <dbReference type="NCBI Taxonomy" id="1708783"/>
    <lineage>
        <taxon>Bacteria</taxon>
        <taxon>Pseudomonadati</taxon>
        <taxon>Pseudomonadota</taxon>
        <taxon>Gammaproteobacteria</taxon>
        <taxon>Pseudomonadales</taxon>
        <taxon>Pseudomonadaceae</taxon>
        <taxon>Halopseudomonas</taxon>
    </lineage>
</organism>
<evidence type="ECO:0000256" key="13">
    <source>
        <dbReference type="ARBA" id="ARBA00034247"/>
    </source>
</evidence>
<dbReference type="GO" id="GO:0043709">
    <property type="term" value="P:cell adhesion involved in single-species biofilm formation"/>
    <property type="evidence" value="ECO:0007669"/>
    <property type="project" value="TreeGrafter"/>
</dbReference>
<dbReference type="SUPFAM" id="SSF55073">
    <property type="entry name" value="Nucleotide cyclase"/>
    <property type="match status" value="1"/>
</dbReference>
<dbReference type="GO" id="GO:0019825">
    <property type="term" value="F:oxygen binding"/>
    <property type="evidence" value="ECO:0007669"/>
    <property type="project" value="InterPro"/>
</dbReference>
<comment type="catalytic activity">
    <reaction evidence="13">
        <text>2 GTP = 3',3'-c-di-GMP + 2 diphosphate</text>
        <dbReference type="Rhea" id="RHEA:24898"/>
        <dbReference type="ChEBI" id="CHEBI:33019"/>
        <dbReference type="ChEBI" id="CHEBI:37565"/>
        <dbReference type="ChEBI" id="CHEBI:58805"/>
        <dbReference type="EC" id="2.7.7.65"/>
    </reaction>
</comment>
<dbReference type="CDD" id="cd14757">
    <property type="entry name" value="GS_EcDosC-like_GGDEF"/>
    <property type="match status" value="1"/>
</dbReference>
<dbReference type="EC" id="2.7.7.65" evidence="4"/>
<dbReference type="EMBL" id="PPSK01000002">
    <property type="protein sequence ID" value="POB05807.1"/>
    <property type="molecule type" value="Genomic_DNA"/>
</dbReference>
<keyword evidence="11" id="KW-0408">Iron</keyword>
<comment type="caution">
    <text evidence="15">The sequence shown here is derived from an EMBL/GenBank/DDBJ whole genome shotgun (WGS) entry which is preliminary data.</text>
</comment>
<dbReference type="InterPro" id="IPR039435">
    <property type="entry name" value="DosC_GS"/>
</dbReference>
<evidence type="ECO:0000256" key="5">
    <source>
        <dbReference type="ARBA" id="ARBA00015125"/>
    </source>
</evidence>
<dbReference type="Proteomes" id="UP000243451">
    <property type="component" value="Unassembled WGS sequence"/>
</dbReference>
<feature type="domain" description="GGDEF" evidence="14">
    <location>
        <begin position="323"/>
        <end position="455"/>
    </location>
</feature>
<dbReference type="InterPro" id="IPR050469">
    <property type="entry name" value="Diguanylate_Cyclase"/>
</dbReference>
<dbReference type="UniPathway" id="UPA00599"/>
<dbReference type="GO" id="GO:0046872">
    <property type="term" value="F:metal ion binding"/>
    <property type="evidence" value="ECO:0007669"/>
    <property type="project" value="UniProtKB-KW"/>
</dbReference>
<keyword evidence="6" id="KW-0349">Heme</keyword>
<dbReference type="GO" id="GO:0000166">
    <property type="term" value="F:nucleotide binding"/>
    <property type="evidence" value="ECO:0007669"/>
    <property type="project" value="UniProtKB-KW"/>
</dbReference>
<evidence type="ECO:0000256" key="3">
    <source>
        <dbReference type="ARBA" id="ARBA00004533"/>
    </source>
</evidence>
<evidence type="ECO:0000256" key="10">
    <source>
        <dbReference type="ARBA" id="ARBA00022842"/>
    </source>
</evidence>
<dbReference type="InterPro" id="IPR000160">
    <property type="entry name" value="GGDEF_dom"/>
</dbReference>
<dbReference type="FunFam" id="3.30.70.270:FF:000001">
    <property type="entry name" value="Diguanylate cyclase domain protein"/>
    <property type="match status" value="1"/>
</dbReference>
<evidence type="ECO:0000256" key="1">
    <source>
        <dbReference type="ARBA" id="ARBA00001946"/>
    </source>
</evidence>
<dbReference type="SMART" id="SM00267">
    <property type="entry name" value="GGDEF"/>
    <property type="match status" value="1"/>
</dbReference>
<evidence type="ECO:0000256" key="9">
    <source>
        <dbReference type="ARBA" id="ARBA00022741"/>
    </source>
</evidence>
<evidence type="ECO:0000256" key="12">
    <source>
        <dbReference type="ARBA" id="ARBA00029839"/>
    </source>
</evidence>
<dbReference type="Pfam" id="PF21118">
    <property type="entry name" value="DosC_2nd"/>
    <property type="match status" value="1"/>
</dbReference>
<dbReference type="Gene3D" id="3.30.70.270">
    <property type="match status" value="1"/>
</dbReference>
<evidence type="ECO:0000313" key="16">
    <source>
        <dbReference type="Proteomes" id="UP000243451"/>
    </source>
</evidence>
<evidence type="ECO:0000259" key="14">
    <source>
        <dbReference type="PROSITE" id="PS50887"/>
    </source>
</evidence>
<proteinExistence type="predicted"/>
<dbReference type="InterPro" id="IPR048442">
    <property type="entry name" value="DosC_2nd"/>
</dbReference>
<dbReference type="NCBIfam" id="TIGR00254">
    <property type="entry name" value="GGDEF"/>
    <property type="match status" value="1"/>
</dbReference>
<dbReference type="InterPro" id="IPR029787">
    <property type="entry name" value="Nucleotide_cyclase"/>
</dbReference>
<dbReference type="Pfam" id="PF11563">
    <property type="entry name" value="Protoglobin"/>
    <property type="match status" value="1"/>
</dbReference>
<comment type="cofactor">
    <cofactor evidence="2">
        <name>heme</name>
        <dbReference type="ChEBI" id="CHEBI:30413"/>
    </cofactor>
</comment>
<dbReference type="Pfam" id="PF00990">
    <property type="entry name" value="GGDEF"/>
    <property type="match status" value="1"/>
</dbReference>
<dbReference type="GO" id="GO:0005886">
    <property type="term" value="C:plasma membrane"/>
    <property type="evidence" value="ECO:0007669"/>
    <property type="project" value="UniProtKB-SubCell"/>
</dbReference>
<dbReference type="PANTHER" id="PTHR45138">
    <property type="entry name" value="REGULATORY COMPONENTS OF SENSORY TRANSDUCTION SYSTEM"/>
    <property type="match status" value="1"/>
</dbReference>
<dbReference type="OrthoDB" id="9812260at2"/>
<evidence type="ECO:0000256" key="2">
    <source>
        <dbReference type="ARBA" id="ARBA00001971"/>
    </source>
</evidence>
<dbReference type="PANTHER" id="PTHR45138:SF9">
    <property type="entry name" value="DIGUANYLATE CYCLASE DGCM-RELATED"/>
    <property type="match status" value="1"/>
</dbReference>
<comment type="cofactor">
    <cofactor evidence="1">
        <name>Mg(2+)</name>
        <dbReference type="ChEBI" id="CHEBI:18420"/>
    </cofactor>
</comment>
<dbReference type="GO" id="GO:0052621">
    <property type="term" value="F:diguanylate cyclase activity"/>
    <property type="evidence" value="ECO:0007669"/>
    <property type="project" value="UniProtKB-EC"/>
</dbReference>
<accession>A0A2P4EZC9</accession>
<dbReference type="InterPro" id="IPR012292">
    <property type="entry name" value="Globin/Proto"/>
</dbReference>
<dbReference type="InterPro" id="IPR009050">
    <property type="entry name" value="Globin-like_sf"/>
</dbReference>
<gene>
    <name evidence="15" type="ORF">C1949_03750</name>
</gene>
<dbReference type="AlphaFoldDB" id="A0A2P4EZC9"/>
<comment type="subcellular location">
    <subcellularLocation>
        <location evidence="3">Cell inner membrane</location>
    </subcellularLocation>
</comment>
<dbReference type="CDD" id="cd01949">
    <property type="entry name" value="GGDEF"/>
    <property type="match status" value="1"/>
</dbReference>
<keyword evidence="10" id="KW-0460">Magnesium</keyword>
<evidence type="ECO:0000256" key="7">
    <source>
        <dbReference type="ARBA" id="ARBA00022679"/>
    </source>
</evidence>
<dbReference type="InterPro" id="IPR043128">
    <property type="entry name" value="Rev_trsase/Diguanyl_cyclase"/>
</dbReference>
<evidence type="ECO:0000256" key="6">
    <source>
        <dbReference type="ARBA" id="ARBA00022617"/>
    </source>
</evidence>
<evidence type="ECO:0000313" key="15">
    <source>
        <dbReference type="EMBL" id="POB05807.1"/>
    </source>
</evidence>
<dbReference type="InterPro" id="IPR044398">
    <property type="entry name" value="Globin-sensor_dom"/>
</dbReference>
<keyword evidence="8" id="KW-0479">Metal-binding</keyword>
<reference evidence="15 16" key="1">
    <citation type="submission" date="2018-01" db="EMBL/GenBank/DDBJ databases">
        <title>Draft genome of the type strain Pseudomonas oceani DSM 100277 isolated from the deep water in Okinawa trough, northwestern Pacific Ocean.</title>
        <authorList>
            <person name="Gomila M."/>
            <person name="Mulet M."/>
            <person name="Garcia-Valdes E."/>
            <person name="Lalucat J."/>
        </authorList>
    </citation>
    <scope>NUCLEOTIDE SEQUENCE [LARGE SCALE GENOMIC DNA]</scope>
    <source>
        <strain evidence="15 16">DSM 100277</strain>
    </source>
</reference>
<dbReference type="GO" id="GO:1902201">
    <property type="term" value="P:negative regulation of bacterial-type flagellum-dependent cell motility"/>
    <property type="evidence" value="ECO:0007669"/>
    <property type="project" value="TreeGrafter"/>
</dbReference>
<dbReference type="SUPFAM" id="SSF46458">
    <property type="entry name" value="Globin-like"/>
    <property type="match status" value="1"/>
</dbReference>
<sequence length="455" mass="51964">MPRLSVEQLSQEWSLLNQRFSEQSRRFVLSFCIRHAVDLTETFYTEMLADPGATLFLSHDQVQGRLSQSMRRWLEGLFDSESEGALTRIIAEQKKVGEVHARIDIPVHLVLRGARCLKDRFIALLQEDCELSDREHLDAARLMSDTVDLAMEIMSHAYSTSHDRNSRNEEAYRLFSVTQNIASEKESQRAALFDWENQLMFDQAVGQPGEHLPRILASEFGLWFRHKGAHAFEGAPEARQIIHAMEQIDDVILPLFDSDSAERIARLRELRETVKSIHFNLDHLFEQNNALEAGRDVLTRLLNRKFLPVVLNRQVSHARSHGTPFSVLALDIDHFKQINDGYGHEAGDRVLQQLASLLVNSSRAGDYLFRLGGEEFLMLLVDTGLDGARRVAEKLRRGVEQEVFRLPQDRTISVTLSVGVACFNGHPDYQQLMRRADDALYQAKHSGRNRVVVVE</sequence>
<protein>
    <recommendedName>
        <fullName evidence="5">Diguanylate cyclase DosC</fullName>
        <ecNumber evidence="4">2.7.7.65</ecNumber>
    </recommendedName>
    <alternativeName>
        <fullName evidence="12">Direct oxygen-sensing cyclase</fullName>
    </alternativeName>
</protein>
<keyword evidence="7" id="KW-0808">Transferase</keyword>
<dbReference type="PROSITE" id="PS50887">
    <property type="entry name" value="GGDEF"/>
    <property type="match status" value="1"/>
</dbReference>
<dbReference type="GO" id="GO:0020037">
    <property type="term" value="F:heme binding"/>
    <property type="evidence" value="ECO:0007669"/>
    <property type="project" value="InterPro"/>
</dbReference>
<evidence type="ECO:0000256" key="4">
    <source>
        <dbReference type="ARBA" id="ARBA00012528"/>
    </source>
</evidence>